<dbReference type="GO" id="GO:0046872">
    <property type="term" value="F:metal ion binding"/>
    <property type="evidence" value="ECO:0007669"/>
    <property type="project" value="UniProtKB-KW"/>
</dbReference>
<dbReference type="Proteomes" id="UP000077051">
    <property type="component" value="Unassembled WGS sequence"/>
</dbReference>
<keyword evidence="10 12" id="KW-0472">Membrane</keyword>
<evidence type="ECO:0000256" key="11">
    <source>
        <dbReference type="SAM" id="MobiDB-lite"/>
    </source>
</evidence>
<dbReference type="OrthoDB" id="417450at2759"/>
<organism evidence="16 17">
    <name type="scientific">Mucor lusitanicus CBS 277.49</name>
    <dbReference type="NCBI Taxonomy" id="747725"/>
    <lineage>
        <taxon>Eukaryota</taxon>
        <taxon>Fungi</taxon>
        <taxon>Fungi incertae sedis</taxon>
        <taxon>Mucoromycota</taxon>
        <taxon>Mucoromycotina</taxon>
        <taxon>Mucoromycetes</taxon>
        <taxon>Mucorales</taxon>
        <taxon>Mucorineae</taxon>
        <taxon>Mucoraceae</taxon>
        <taxon>Mucor</taxon>
    </lineage>
</organism>
<gene>
    <name evidence="16" type="ORF">MUCCIDRAFT_110697</name>
</gene>
<dbReference type="PROSITE" id="PS50053">
    <property type="entry name" value="UBIQUITIN_2"/>
    <property type="match status" value="1"/>
</dbReference>
<evidence type="ECO:0000256" key="4">
    <source>
        <dbReference type="ARBA" id="ARBA00022617"/>
    </source>
</evidence>
<keyword evidence="17" id="KW-1185">Reference proteome</keyword>
<keyword evidence="8 12" id="KW-1133">Transmembrane helix</keyword>
<dbReference type="VEuPathDB" id="FungiDB:MUCCIDRAFT_110697"/>
<evidence type="ECO:0000313" key="17">
    <source>
        <dbReference type="Proteomes" id="UP000077051"/>
    </source>
</evidence>
<protein>
    <recommendedName>
        <fullName evidence="18">Cytochrome b561 domain-containing protein</fullName>
    </recommendedName>
</protein>
<feature type="compositionally biased region" description="Low complexity" evidence="11">
    <location>
        <begin position="193"/>
        <end position="205"/>
    </location>
</feature>
<comment type="caution">
    <text evidence="16">The sequence shown here is derived from an EMBL/GenBank/DDBJ whole genome shotgun (WGS) entry which is preliminary data.</text>
</comment>
<dbReference type="SUPFAM" id="SSF63491">
    <property type="entry name" value="BAG domain"/>
    <property type="match status" value="1"/>
</dbReference>
<dbReference type="GO" id="GO:0016020">
    <property type="term" value="C:membrane"/>
    <property type="evidence" value="ECO:0007669"/>
    <property type="project" value="UniProtKB-SubCell"/>
</dbReference>
<dbReference type="EMBL" id="AMYB01000004">
    <property type="protein sequence ID" value="OAD03818.1"/>
    <property type="molecule type" value="Genomic_DNA"/>
</dbReference>
<keyword evidence="5 12" id="KW-0812">Transmembrane</keyword>
<dbReference type="InterPro" id="IPR006593">
    <property type="entry name" value="Cyt_b561/ferric_Rdtase_TM"/>
</dbReference>
<feature type="region of interest" description="Disordered" evidence="11">
    <location>
        <begin position="190"/>
        <end position="210"/>
    </location>
</feature>
<sequence>MMNPKIYVHLGLFVFSASVLNVVLYHVPFSLFTYHPLLILIALVACTEGTALIQAASVVSAEKRTLHIVLQSIGFTAMVSGFSVIYDNKSRNNKPHFTTLHGQLGALTVAFMSLQLMMGCLMVYVPQLFGGVARAKMMYRYHRILGYILLALVWITALCGSMTPFLVPSSIEPVLNWFSIATNFFGLNKRPASSTSSSTKTNNSSRSHHKQMRDSFVLAYDNRYYDIHFRDVRGGMRQATVAELKERCKTMTGVTIATMKLKVSGAFIKDDTATLTSSGIHDGCIVYVMGDRANNEQLRQTASGNPEEVGYMIRISKVMDKIEGSKDKIEEFDIRVVSMLDGEQNDTMRKETEDLGIYLSELLMQSLIALDGVDCPSEFVTARANRRQGVKHCQELMDRVDQARAALKQQQNKQKL</sequence>
<dbReference type="GO" id="GO:0051087">
    <property type="term" value="F:protein-folding chaperone binding"/>
    <property type="evidence" value="ECO:0007669"/>
    <property type="project" value="InterPro"/>
</dbReference>
<dbReference type="Gene3D" id="1.20.120.1770">
    <property type="match status" value="1"/>
</dbReference>
<proteinExistence type="predicted"/>
<dbReference type="InterPro" id="IPR045150">
    <property type="entry name" value="CYB561D1/2"/>
</dbReference>
<keyword evidence="7" id="KW-0249">Electron transport</keyword>
<evidence type="ECO:0000256" key="6">
    <source>
        <dbReference type="ARBA" id="ARBA00022723"/>
    </source>
</evidence>
<evidence type="ECO:0000256" key="10">
    <source>
        <dbReference type="ARBA" id="ARBA00023136"/>
    </source>
</evidence>
<dbReference type="InterPro" id="IPR000626">
    <property type="entry name" value="Ubiquitin-like_dom"/>
</dbReference>
<keyword evidence="6" id="KW-0479">Metal-binding</keyword>
<feature type="domain" description="BAG" evidence="15">
    <location>
        <begin position="325"/>
        <end position="404"/>
    </location>
</feature>
<dbReference type="PANTHER" id="PTHR15422">
    <property type="entry name" value="OS05G0565100 PROTEIN"/>
    <property type="match status" value="1"/>
</dbReference>
<dbReference type="SMART" id="SM00665">
    <property type="entry name" value="B561"/>
    <property type="match status" value="1"/>
</dbReference>
<dbReference type="Gene3D" id="3.10.20.90">
    <property type="entry name" value="Phosphatidylinositol 3-kinase Catalytic Subunit, Chain A, domain 1"/>
    <property type="match status" value="1"/>
</dbReference>
<evidence type="ECO:0000256" key="1">
    <source>
        <dbReference type="ARBA" id="ARBA00001970"/>
    </source>
</evidence>
<accession>A0A168LQ22</accession>
<keyword evidence="4" id="KW-0349">Heme</keyword>
<evidence type="ECO:0000256" key="7">
    <source>
        <dbReference type="ARBA" id="ARBA00022982"/>
    </source>
</evidence>
<comment type="cofactor">
    <cofactor evidence="1">
        <name>heme b</name>
        <dbReference type="ChEBI" id="CHEBI:60344"/>
    </cofactor>
</comment>
<feature type="transmembrane region" description="Helical" evidence="12">
    <location>
        <begin position="33"/>
        <end position="53"/>
    </location>
</feature>
<dbReference type="PANTHER" id="PTHR15422:SF45">
    <property type="entry name" value="CYTOCHROME B561 DOMAIN-CONTAINING PROTEIN"/>
    <property type="match status" value="1"/>
</dbReference>
<evidence type="ECO:0000259" key="14">
    <source>
        <dbReference type="PROSITE" id="PS50939"/>
    </source>
</evidence>
<evidence type="ECO:0000259" key="13">
    <source>
        <dbReference type="PROSITE" id="PS50053"/>
    </source>
</evidence>
<name>A0A168LQ22_MUCCL</name>
<evidence type="ECO:0000256" key="3">
    <source>
        <dbReference type="ARBA" id="ARBA00022448"/>
    </source>
</evidence>
<keyword evidence="3" id="KW-0813">Transport</keyword>
<evidence type="ECO:0000256" key="8">
    <source>
        <dbReference type="ARBA" id="ARBA00022989"/>
    </source>
</evidence>
<feature type="transmembrane region" description="Helical" evidence="12">
    <location>
        <begin position="106"/>
        <end position="125"/>
    </location>
</feature>
<dbReference type="InterPro" id="IPR029071">
    <property type="entry name" value="Ubiquitin-like_domsf"/>
</dbReference>
<dbReference type="PROSITE" id="PS51035">
    <property type="entry name" value="BAG"/>
    <property type="match status" value="1"/>
</dbReference>
<dbReference type="InterPro" id="IPR003103">
    <property type="entry name" value="BAG_domain"/>
</dbReference>
<dbReference type="CDD" id="cd17039">
    <property type="entry name" value="Ubl_ubiquitin_like"/>
    <property type="match status" value="1"/>
</dbReference>
<dbReference type="STRING" id="747725.A0A168LQ22"/>
<dbReference type="Pfam" id="PF02179">
    <property type="entry name" value="BAG"/>
    <property type="match status" value="1"/>
</dbReference>
<dbReference type="GO" id="GO:0140575">
    <property type="term" value="F:transmembrane monodehydroascorbate reductase activity"/>
    <property type="evidence" value="ECO:0007669"/>
    <property type="project" value="InterPro"/>
</dbReference>
<dbReference type="PROSITE" id="PS50939">
    <property type="entry name" value="CYTOCHROME_B561"/>
    <property type="match status" value="1"/>
</dbReference>
<feature type="domain" description="Cytochrome b561" evidence="14">
    <location>
        <begin position="1"/>
        <end position="194"/>
    </location>
</feature>
<dbReference type="SMART" id="SM00264">
    <property type="entry name" value="BAG"/>
    <property type="match status" value="1"/>
</dbReference>
<feature type="transmembrane region" description="Helical" evidence="12">
    <location>
        <begin position="145"/>
        <end position="167"/>
    </location>
</feature>
<evidence type="ECO:0000256" key="5">
    <source>
        <dbReference type="ARBA" id="ARBA00022692"/>
    </source>
</evidence>
<dbReference type="Pfam" id="PF03188">
    <property type="entry name" value="Cytochrom_B561"/>
    <property type="match status" value="1"/>
</dbReference>
<feature type="domain" description="Ubiquitin-like" evidence="13">
    <location>
        <begin position="238"/>
        <end position="295"/>
    </location>
</feature>
<dbReference type="Gene3D" id="1.20.58.120">
    <property type="entry name" value="BAG domain"/>
    <property type="match status" value="1"/>
</dbReference>
<reference evidence="16 17" key="1">
    <citation type="submission" date="2015-06" db="EMBL/GenBank/DDBJ databases">
        <title>Expansion of signal transduction pathways in fungi by whole-genome duplication.</title>
        <authorList>
            <consortium name="DOE Joint Genome Institute"/>
            <person name="Corrochano L.M."/>
            <person name="Kuo A."/>
            <person name="Marcet-Houben M."/>
            <person name="Polaino S."/>
            <person name="Salamov A."/>
            <person name="Villalobos J.M."/>
            <person name="Alvarez M.I."/>
            <person name="Avalos J."/>
            <person name="Benito E.P."/>
            <person name="Benoit I."/>
            <person name="Burger G."/>
            <person name="Camino L.P."/>
            <person name="Canovas D."/>
            <person name="Cerda-Olmedo E."/>
            <person name="Cheng J.-F."/>
            <person name="Dominguez A."/>
            <person name="Elias M."/>
            <person name="Eslava A.P."/>
            <person name="Glaser F."/>
            <person name="Grimwood J."/>
            <person name="Gutierrez G."/>
            <person name="Heitman J."/>
            <person name="Henrissat B."/>
            <person name="Iturriaga E.A."/>
            <person name="Lang B.F."/>
            <person name="Lavin J.L."/>
            <person name="Lee S."/>
            <person name="Li W."/>
            <person name="Lindquist E."/>
            <person name="Lopez-Garcia S."/>
            <person name="Luque E.M."/>
            <person name="Marcos A.T."/>
            <person name="Martin J."/>
            <person name="Mccluskey K."/>
            <person name="Medina H.R."/>
            <person name="Miralles-Duran A."/>
            <person name="Miyazaki A."/>
            <person name="Munoz-Torres E."/>
            <person name="Oguiza J.A."/>
            <person name="Ohm R."/>
            <person name="Olmedo M."/>
            <person name="Orejas M."/>
            <person name="Ortiz-Castellanos L."/>
            <person name="Pisabarro A.G."/>
            <person name="Rodriguez-Romero J."/>
            <person name="Ruiz-Herrera J."/>
            <person name="Ruiz-Vazquez R."/>
            <person name="Sanz C."/>
            <person name="Schackwitz W."/>
            <person name="Schmutz J."/>
            <person name="Shahriari M."/>
            <person name="Shelest E."/>
            <person name="Silva-Franco F."/>
            <person name="Soanes D."/>
            <person name="Syed K."/>
            <person name="Tagua V.G."/>
            <person name="Talbot N.J."/>
            <person name="Thon M."/>
            <person name="De Vries R.P."/>
            <person name="Wiebenga A."/>
            <person name="Yadav J.S."/>
            <person name="Braun E.L."/>
            <person name="Baker S."/>
            <person name="Garre V."/>
            <person name="Horwitz B."/>
            <person name="Torres-Martinez S."/>
            <person name="Idnurm A."/>
            <person name="Herrera-Estrella A."/>
            <person name="Gabaldon T."/>
            <person name="Grigoriev I.V."/>
        </authorList>
    </citation>
    <scope>NUCLEOTIDE SEQUENCE [LARGE SCALE GENOMIC DNA]</scope>
    <source>
        <strain evidence="16 17">CBS 277.49</strain>
    </source>
</reference>
<keyword evidence="9" id="KW-0408">Iron</keyword>
<evidence type="ECO:0008006" key="18">
    <source>
        <dbReference type="Google" id="ProtNLM"/>
    </source>
</evidence>
<evidence type="ECO:0000256" key="12">
    <source>
        <dbReference type="SAM" id="Phobius"/>
    </source>
</evidence>
<dbReference type="InterPro" id="IPR036533">
    <property type="entry name" value="BAG_dom_sf"/>
</dbReference>
<comment type="subcellular location">
    <subcellularLocation>
        <location evidence="2">Membrane</location>
        <topology evidence="2">Multi-pass membrane protein</topology>
    </subcellularLocation>
</comment>
<dbReference type="AlphaFoldDB" id="A0A168LQ22"/>
<evidence type="ECO:0000313" key="16">
    <source>
        <dbReference type="EMBL" id="OAD03818.1"/>
    </source>
</evidence>
<dbReference type="CDD" id="cd08761">
    <property type="entry name" value="Cyt_b561_CYB561D2_like"/>
    <property type="match status" value="1"/>
</dbReference>
<evidence type="ECO:0000259" key="15">
    <source>
        <dbReference type="PROSITE" id="PS51035"/>
    </source>
</evidence>
<evidence type="ECO:0000256" key="9">
    <source>
        <dbReference type="ARBA" id="ARBA00023004"/>
    </source>
</evidence>
<dbReference type="SUPFAM" id="SSF54236">
    <property type="entry name" value="Ubiquitin-like"/>
    <property type="match status" value="1"/>
</dbReference>
<evidence type="ECO:0000256" key="2">
    <source>
        <dbReference type="ARBA" id="ARBA00004141"/>
    </source>
</evidence>
<feature type="transmembrane region" description="Helical" evidence="12">
    <location>
        <begin position="65"/>
        <end position="86"/>
    </location>
</feature>
<feature type="transmembrane region" description="Helical" evidence="12">
    <location>
        <begin position="7"/>
        <end position="27"/>
    </location>
</feature>